<comment type="caution">
    <text evidence="2">The sequence shown here is derived from an EMBL/GenBank/DDBJ whole genome shotgun (WGS) entry which is preliminary data.</text>
</comment>
<protein>
    <recommendedName>
        <fullName evidence="1">DUF6565 domain-containing protein</fullName>
    </recommendedName>
</protein>
<dbReference type="Proteomes" id="UP001497602">
    <property type="component" value="Unassembled WGS sequence"/>
</dbReference>
<dbReference type="RefSeq" id="WP_348738392.1">
    <property type="nucleotide sequence ID" value="NZ_CAXJRC010000019.1"/>
</dbReference>
<name>A0ABP1FBQ7_9FLAO</name>
<proteinExistence type="predicted"/>
<dbReference type="InterPro" id="IPR046695">
    <property type="entry name" value="DUF6565"/>
</dbReference>
<dbReference type="EMBL" id="CAXJRC010000019">
    <property type="protein sequence ID" value="CAL2106652.1"/>
    <property type="molecule type" value="Genomic_DNA"/>
</dbReference>
<keyword evidence="3" id="KW-1185">Reference proteome</keyword>
<feature type="domain" description="DUF6565" evidence="1">
    <location>
        <begin position="40"/>
        <end position="119"/>
    </location>
</feature>
<gene>
    <name evidence="2" type="ORF">T190115A13A_270009</name>
</gene>
<reference evidence="2 3" key="1">
    <citation type="submission" date="2024-05" db="EMBL/GenBank/DDBJ databases">
        <authorList>
            <person name="Duchaud E."/>
        </authorList>
    </citation>
    <scope>NUCLEOTIDE SEQUENCE [LARGE SCALE GENOMIC DNA]</scope>
    <source>
        <strain evidence="2">Ena-SAMPLE-TAB-13-05-2024-13:56:06:370-140305</strain>
    </source>
</reference>
<evidence type="ECO:0000313" key="2">
    <source>
        <dbReference type="EMBL" id="CAL2106652.1"/>
    </source>
</evidence>
<sequence>MKNIQIKLLISILLLAYTACNNPKTKIDYLNEYQQFILKIKKEWSSYDTDQWNHQNQINKKYSIDYLNTFYHQMTPSEIIRVKRYDLAFHFYKGDINIKALLSGKYNFVIQEYLKELKAINWEIITGINELQNEELITFIDRLSQ</sequence>
<organism evidence="2 3">
    <name type="scientific">Tenacibaculum vairaonense</name>
    <dbReference type="NCBI Taxonomy" id="3137860"/>
    <lineage>
        <taxon>Bacteria</taxon>
        <taxon>Pseudomonadati</taxon>
        <taxon>Bacteroidota</taxon>
        <taxon>Flavobacteriia</taxon>
        <taxon>Flavobacteriales</taxon>
        <taxon>Flavobacteriaceae</taxon>
        <taxon>Tenacibaculum</taxon>
    </lineage>
</organism>
<evidence type="ECO:0000313" key="3">
    <source>
        <dbReference type="Proteomes" id="UP001497602"/>
    </source>
</evidence>
<evidence type="ECO:0000259" key="1">
    <source>
        <dbReference type="Pfam" id="PF20203"/>
    </source>
</evidence>
<dbReference type="Pfam" id="PF20203">
    <property type="entry name" value="DUF6565"/>
    <property type="match status" value="1"/>
</dbReference>
<accession>A0ABP1FBQ7</accession>